<dbReference type="InterPro" id="IPR001138">
    <property type="entry name" value="Zn2Cys6_DnaBD"/>
</dbReference>
<dbReference type="GO" id="GO:0000981">
    <property type="term" value="F:DNA-binding transcription factor activity, RNA polymerase II-specific"/>
    <property type="evidence" value="ECO:0007669"/>
    <property type="project" value="InterPro"/>
</dbReference>
<accession>A0A1V6PKF7</accession>
<evidence type="ECO:0008006" key="13">
    <source>
        <dbReference type="Google" id="ProtNLM"/>
    </source>
</evidence>
<dbReference type="InterPro" id="IPR013087">
    <property type="entry name" value="Znf_C2H2_type"/>
</dbReference>
<dbReference type="InterPro" id="IPR036236">
    <property type="entry name" value="Znf_C2H2_sf"/>
</dbReference>
<dbReference type="PANTHER" id="PTHR47660">
    <property type="entry name" value="TRANSCRIPTION FACTOR WITH C2H2 AND ZN(2)-CYS(6) DNA BINDING DOMAIN (EUROFUNG)-RELATED-RELATED"/>
    <property type="match status" value="1"/>
</dbReference>
<dbReference type="PANTHER" id="PTHR47660:SF2">
    <property type="entry name" value="TRANSCRIPTION FACTOR WITH C2H2 AND ZN(2)-CYS(6) DNA BINDING DOMAIN (EUROFUNG)"/>
    <property type="match status" value="1"/>
</dbReference>
<evidence type="ECO:0000256" key="7">
    <source>
        <dbReference type="PROSITE-ProRule" id="PRU00042"/>
    </source>
</evidence>
<dbReference type="GO" id="GO:0008270">
    <property type="term" value="F:zinc ion binding"/>
    <property type="evidence" value="ECO:0007669"/>
    <property type="project" value="UniProtKB-KW"/>
</dbReference>
<evidence type="ECO:0000256" key="4">
    <source>
        <dbReference type="ARBA" id="ARBA00023125"/>
    </source>
</evidence>
<evidence type="ECO:0000259" key="10">
    <source>
        <dbReference type="PROSITE" id="PS50157"/>
    </source>
</evidence>
<dbReference type="Pfam" id="PF04082">
    <property type="entry name" value="Fungal_trans"/>
    <property type="match status" value="1"/>
</dbReference>
<comment type="caution">
    <text evidence="11">The sequence shown here is derived from an EMBL/GenBank/DDBJ whole genome shotgun (WGS) entry which is preliminary data.</text>
</comment>
<gene>
    <name evidence="11" type="ORF">PENDEC_c002G04352</name>
</gene>
<feature type="region of interest" description="Disordered" evidence="8">
    <location>
        <begin position="112"/>
        <end position="136"/>
    </location>
</feature>
<proteinExistence type="predicted"/>
<feature type="region of interest" description="Disordered" evidence="8">
    <location>
        <begin position="227"/>
        <end position="258"/>
    </location>
</feature>
<dbReference type="EMBL" id="MDYL01000002">
    <property type="protein sequence ID" value="OQD77481.1"/>
    <property type="molecule type" value="Genomic_DNA"/>
</dbReference>
<evidence type="ECO:0000313" key="12">
    <source>
        <dbReference type="Proteomes" id="UP000191522"/>
    </source>
</evidence>
<feature type="domain" description="Zn(2)-C6 fungal-type" evidence="9">
    <location>
        <begin position="75"/>
        <end position="104"/>
    </location>
</feature>
<keyword evidence="7" id="KW-0863">Zinc-finger</keyword>
<dbReference type="SUPFAM" id="SSF57667">
    <property type="entry name" value="beta-beta-alpha zinc fingers"/>
    <property type="match status" value="1"/>
</dbReference>
<dbReference type="Pfam" id="PF00172">
    <property type="entry name" value="Zn_clus"/>
    <property type="match status" value="1"/>
</dbReference>
<reference evidence="12" key="1">
    <citation type="journal article" date="2017" name="Nat. Microbiol.">
        <title>Global analysis of biosynthetic gene clusters reveals vast potential of secondary metabolite production in Penicillium species.</title>
        <authorList>
            <person name="Nielsen J.C."/>
            <person name="Grijseels S."/>
            <person name="Prigent S."/>
            <person name="Ji B."/>
            <person name="Dainat J."/>
            <person name="Nielsen K.F."/>
            <person name="Frisvad J.C."/>
            <person name="Workman M."/>
            <person name="Nielsen J."/>
        </authorList>
    </citation>
    <scope>NUCLEOTIDE SEQUENCE [LARGE SCALE GENOMIC DNA]</scope>
    <source>
        <strain evidence="12">IBT 11843</strain>
    </source>
</reference>
<evidence type="ECO:0000256" key="3">
    <source>
        <dbReference type="ARBA" id="ARBA00023015"/>
    </source>
</evidence>
<dbReference type="OrthoDB" id="40579at2759"/>
<dbReference type="PROSITE" id="PS50157">
    <property type="entry name" value="ZINC_FINGER_C2H2_2"/>
    <property type="match status" value="1"/>
</dbReference>
<organism evidence="11 12">
    <name type="scientific">Penicillium decumbens</name>
    <dbReference type="NCBI Taxonomy" id="69771"/>
    <lineage>
        <taxon>Eukaryota</taxon>
        <taxon>Fungi</taxon>
        <taxon>Dikarya</taxon>
        <taxon>Ascomycota</taxon>
        <taxon>Pezizomycotina</taxon>
        <taxon>Eurotiomycetes</taxon>
        <taxon>Eurotiomycetidae</taxon>
        <taxon>Eurotiales</taxon>
        <taxon>Aspergillaceae</taxon>
        <taxon>Penicillium</taxon>
    </lineage>
</organism>
<evidence type="ECO:0000256" key="1">
    <source>
        <dbReference type="ARBA" id="ARBA00022723"/>
    </source>
</evidence>
<dbReference type="SMART" id="SM00066">
    <property type="entry name" value="GAL4"/>
    <property type="match status" value="1"/>
</dbReference>
<evidence type="ECO:0000259" key="9">
    <source>
        <dbReference type="PROSITE" id="PS50048"/>
    </source>
</evidence>
<dbReference type="PROSITE" id="PS00463">
    <property type="entry name" value="ZN2_CY6_FUNGAL_1"/>
    <property type="match status" value="1"/>
</dbReference>
<feature type="compositionally biased region" description="Low complexity" evidence="8">
    <location>
        <begin position="123"/>
        <end position="134"/>
    </location>
</feature>
<evidence type="ECO:0000256" key="2">
    <source>
        <dbReference type="ARBA" id="ARBA00022833"/>
    </source>
</evidence>
<dbReference type="InterPro" id="IPR036864">
    <property type="entry name" value="Zn2-C6_fun-type_DNA-bd_sf"/>
</dbReference>
<dbReference type="InterPro" id="IPR007219">
    <property type="entry name" value="XnlR_reg_dom"/>
</dbReference>
<keyword evidence="4" id="KW-0238">DNA-binding</keyword>
<sequence length="818" mass="91295">MSDPVSHPEQMVWNTLTLPTDTSDKPFVCDKCHKGFGRIDILRRHAEGHRRQPGPRDPLRLQSSPSLVRARVSRACRHCAASKLKCDDSKPCRRCMRKNLVCQWPDPEDFPDGASPAPGGIEGAAMAPGPDGAAVSRHIAPNQCEQRAETPLAALAPVEDYPPEPNMDIDAPIQNRLPLMAGYEGIMEDSLNFELGLTNADLEFLDAFYNNNNNNTNIDLRPGALEAPARQPCQPRNPQDGPAQNPAYDNSPLADWTPRADDNAYMDRKYLAVPKDLDHATHTGGLKPRITPEALSRESRDAAFAAVVLICQERNLYRIMHCFPSAELLDSLIQDFFVHQRSKTISWIHEPTVWLNQGTPEFIISLAAAGAVLSPVTAIQRLGYALLEIARLQLYNRYESDNSLTRHLRQQQAYALVLEIGLWSGDKRRVEIAESFEQPVVTMLRRSSRFKEYPTVMPPETDDQESLDQRWHEWVELESYKRLVYHIFVHDAQASIYLSTNRLLSYGELELSFPYSRHLWEAKNATEWKALYNQEFPAPQPALPSLADVLQNLPTLNDIRHHSDLPLAALVSIHGLSSMVADCNRTRCGPCGSWNALLFQSWQRELQIVLDQFGVIILEANQTDIPVVSLIHQAVSLSLYLPLSILEVLAGKDGEGKSARIRHNVIERMSAQHLRQASWHAGQLLRICKSMEPGSLVGFNATCLYFAALALWTSSTAAAEKATPQVKSRTSAFRPTNTFFLDGEVDASAVNRYITYGQGEPALSHAEGPVYLDDRSAVMAMFQDVLKANHRRGELPQQSSPLCSILLALGSFRTPSSG</sequence>
<keyword evidence="6" id="KW-0539">Nucleus</keyword>
<dbReference type="OMA" id="STCPLIS"/>
<evidence type="ECO:0000313" key="11">
    <source>
        <dbReference type="EMBL" id="OQD77481.1"/>
    </source>
</evidence>
<dbReference type="STRING" id="69771.A0A1V6PKF7"/>
<protein>
    <recommendedName>
        <fullName evidence="13">C2H2-type domain-containing protein</fullName>
    </recommendedName>
</protein>
<evidence type="ECO:0000256" key="6">
    <source>
        <dbReference type="ARBA" id="ARBA00023242"/>
    </source>
</evidence>
<keyword evidence="12" id="KW-1185">Reference proteome</keyword>
<dbReference type="PROSITE" id="PS00028">
    <property type="entry name" value="ZINC_FINGER_C2H2_1"/>
    <property type="match status" value="1"/>
</dbReference>
<name>A0A1V6PKF7_PENDC</name>
<keyword evidence="5" id="KW-0804">Transcription</keyword>
<evidence type="ECO:0000256" key="5">
    <source>
        <dbReference type="ARBA" id="ARBA00023163"/>
    </source>
</evidence>
<feature type="domain" description="C2H2-type" evidence="10">
    <location>
        <begin position="27"/>
        <end position="54"/>
    </location>
</feature>
<dbReference type="Gene3D" id="4.10.240.10">
    <property type="entry name" value="Zn(2)-C6 fungal-type DNA-binding domain"/>
    <property type="match status" value="1"/>
</dbReference>
<dbReference type="AlphaFoldDB" id="A0A1V6PKF7"/>
<evidence type="ECO:0000256" key="8">
    <source>
        <dbReference type="SAM" id="MobiDB-lite"/>
    </source>
</evidence>
<keyword evidence="3" id="KW-0805">Transcription regulation</keyword>
<dbReference type="CDD" id="cd00067">
    <property type="entry name" value="GAL4"/>
    <property type="match status" value="1"/>
</dbReference>
<dbReference type="GO" id="GO:0006351">
    <property type="term" value="P:DNA-templated transcription"/>
    <property type="evidence" value="ECO:0007669"/>
    <property type="project" value="InterPro"/>
</dbReference>
<keyword evidence="2" id="KW-0862">Zinc</keyword>
<dbReference type="Proteomes" id="UP000191522">
    <property type="component" value="Unassembled WGS sequence"/>
</dbReference>
<dbReference type="PROSITE" id="PS50048">
    <property type="entry name" value="ZN2_CY6_FUNGAL_2"/>
    <property type="match status" value="1"/>
</dbReference>
<keyword evidence="1" id="KW-0479">Metal-binding</keyword>
<dbReference type="SUPFAM" id="SSF57701">
    <property type="entry name" value="Zn2/Cys6 DNA-binding domain"/>
    <property type="match status" value="1"/>
</dbReference>
<dbReference type="GO" id="GO:0003677">
    <property type="term" value="F:DNA binding"/>
    <property type="evidence" value="ECO:0007669"/>
    <property type="project" value="UniProtKB-KW"/>
</dbReference>